<dbReference type="SMART" id="SM00369">
    <property type="entry name" value="LRR_TYP"/>
    <property type="match status" value="14"/>
</dbReference>
<dbReference type="InterPro" id="IPR050328">
    <property type="entry name" value="Dev_Immune_Receptor"/>
</dbReference>
<dbReference type="PANTHER" id="PTHR24373">
    <property type="entry name" value="SLIT RELATED LEUCINE-RICH REPEAT NEURONAL PROTEIN"/>
    <property type="match status" value="1"/>
</dbReference>
<name>A0A3B0KNN0_DROGU</name>
<accession>A0A3B0KNN0</accession>
<keyword evidence="2" id="KW-0732">Signal</keyword>
<sequence>MTRQTGLDSGSSSLSLSLSLCLNWICIPHFAFCGCSYQRLNGSFGFQLWPNCVAGMLVNANWVLTVLWLCCRGFPPVGAVPCQPLAWRSFECRELSSLQDLLGVGGADNWHSLAVHNERTELELDSDTTLQLLSNLSDLDLSAVQQLNLRTRGFSSLPNLRHLNISGCGLAELRGSHFAAESALQQLDASHNRLELLTKDVLRNLRKLIYANFSHNALTDCELPHLPLLNRLELGHNRLVNVSFGVCPQLQQLLLQGNRLAQLHVSAFRGLHGLLELQLSGNGLSLIAQETFLPLNQLRVLNLSHNALDALRPNVFGAAQNFVLNLQQLDLAANRIRLLFDNQFRVLPRLQLLDLSRNSIASLSGGHFVGLGSLRKLYLQSNDILEIKPDAFAALPNLDTLDLSHNSLEYFEEQAFGGNTMTRLRRLNLNANRLKRLHPLAFSSLPYLEYLRLGHNELASLDVRMFAPMRHLQKLHLGHNALEEITSDVMDCLSSVMELLIDHNRLTYLSAGNDTFPSLNRIAIEGNPWQCSCFVELQQWLTAKRVTYLRENTGYYKGERPLCVITAVDYCIRNLQAARRQNVHAEFDEVEQADTDENDASVAAD</sequence>
<evidence type="ECO:0000256" key="2">
    <source>
        <dbReference type="ARBA" id="ARBA00022729"/>
    </source>
</evidence>
<reference evidence="5" key="1">
    <citation type="submission" date="2018-01" db="EMBL/GenBank/DDBJ databases">
        <authorList>
            <person name="Alioto T."/>
            <person name="Alioto T."/>
        </authorList>
    </citation>
    <scope>NUCLEOTIDE SEQUENCE [LARGE SCALE GENOMIC DNA]</scope>
</reference>
<dbReference type="OrthoDB" id="676979at2759"/>
<protein>
    <submittedName>
        <fullName evidence="4">Blast:Insulin-like growth factor-binding protein complex acid labile subunit</fullName>
    </submittedName>
</protein>
<dbReference type="InterPro" id="IPR003591">
    <property type="entry name" value="Leu-rich_rpt_typical-subtyp"/>
</dbReference>
<evidence type="ECO:0000256" key="1">
    <source>
        <dbReference type="ARBA" id="ARBA00022614"/>
    </source>
</evidence>
<dbReference type="InterPro" id="IPR001611">
    <property type="entry name" value="Leu-rich_rpt"/>
</dbReference>
<evidence type="ECO:0000313" key="5">
    <source>
        <dbReference type="Proteomes" id="UP000268350"/>
    </source>
</evidence>
<keyword evidence="5" id="KW-1185">Reference proteome</keyword>
<dbReference type="PROSITE" id="PS51450">
    <property type="entry name" value="LRR"/>
    <property type="match status" value="2"/>
</dbReference>
<gene>
    <name evidence="4" type="ORF">DGUA_6G009882</name>
</gene>
<dbReference type="STRING" id="7266.A0A3B0KNN0"/>
<dbReference type="OMA" id="TFLHTQN"/>
<dbReference type="PROSITE" id="PS51257">
    <property type="entry name" value="PROKAR_LIPOPROTEIN"/>
    <property type="match status" value="1"/>
</dbReference>
<organism evidence="4 5">
    <name type="scientific">Drosophila guanche</name>
    <name type="common">Fruit fly</name>
    <dbReference type="NCBI Taxonomy" id="7266"/>
    <lineage>
        <taxon>Eukaryota</taxon>
        <taxon>Metazoa</taxon>
        <taxon>Ecdysozoa</taxon>
        <taxon>Arthropoda</taxon>
        <taxon>Hexapoda</taxon>
        <taxon>Insecta</taxon>
        <taxon>Pterygota</taxon>
        <taxon>Neoptera</taxon>
        <taxon>Endopterygota</taxon>
        <taxon>Diptera</taxon>
        <taxon>Brachycera</taxon>
        <taxon>Muscomorpha</taxon>
        <taxon>Ephydroidea</taxon>
        <taxon>Drosophilidae</taxon>
        <taxon>Drosophila</taxon>
        <taxon>Sophophora</taxon>
    </lineage>
</organism>
<dbReference type="Gene3D" id="3.80.10.10">
    <property type="entry name" value="Ribonuclease Inhibitor"/>
    <property type="match status" value="3"/>
</dbReference>
<dbReference type="Proteomes" id="UP000268350">
    <property type="component" value="Unassembled WGS sequence"/>
</dbReference>
<dbReference type="PRINTS" id="PR00019">
    <property type="entry name" value="LEURICHRPT"/>
</dbReference>
<evidence type="ECO:0000256" key="3">
    <source>
        <dbReference type="ARBA" id="ARBA00022737"/>
    </source>
</evidence>
<dbReference type="AlphaFoldDB" id="A0A3B0KNN0"/>
<proteinExistence type="predicted"/>
<dbReference type="SUPFAM" id="SSF52058">
    <property type="entry name" value="L domain-like"/>
    <property type="match status" value="2"/>
</dbReference>
<keyword evidence="1" id="KW-0433">Leucine-rich repeat</keyword>
<dbReference type="PANTHER" id="PTHR24373:SF275">
    <property type="entry name" value="TIR DOMAIN-CONTAINING PROTEIN"/>
    <property type="match status" value="1"/>
</dbReference>
<dbReference type="InterPro" id="IPR032675">
    <property type="entry name" value="LRR_dom_sf"/>
</dbReference>
<dbReference type="EMBL" id="OUUW01000012">
    <property type="protein sequence ID" value="SPP87466.1"/>
    <property type="molecule type" value="Genomic_DNA"/>
</dbReference>
<evidence type="ECO:0000313" key="4">
    <source>
        <dbReference type="EMBL" id="SPP87466.1"/>
    </source>
</evidence>
<dbReference type="Pfam" id="PF13855">
    <property type="entry name" value="LRR_8"/>
    <property type="match status" value="3"/>
</dbReference>
<keyword evidence="3" id="KW-0677">Repeat</keyword>